<dbReference type="CDD" id="cd04301">
    <property type="entry name" value="NAT_SF"/>
    <property type="match status" value="1"/>
</dbReference>
<dbReference type="InterPro" id="IPR016181">
    <property type="entry name" value="Acyl_CoA_acyltransferase"/>
</dbReference>
<evidence type="ECO:0000313" key="2">
    <source>
        <dbReference type="EMBL" id="KAK0462025.1"/>
    </source>
</evidence>
<comment type="caution">
    <text evidence="2">The sequence shown here is derived from an EMBL/GenBank/DDBJ whole genome shotgun (WGS) entry which is preliminary data.</text>
</comment>
<sequence length="194" mass="22295">MSDDAYETFTLNVPPSEDEIDKFIAIRLLALQIDPSSFRTTYENAKNLPREKHVQRIASHDQVMVIVSHKATGEWVAMSGVASPKVLAELDYPLPEVVYEGRKGSGYLFVSLWVHPEHRRRGLAKRMFDRCIEWVRYHGLGLGTVTEKFITNEVYSDNVGRGLYRKLGLIERCEVKEQDGKRDVVWLSRSLDEL</sequence>
<protein>
    <recommendedName>
        <fullName evidence="1">N-acetyltransferase domain-containing protein</fullName>
    </recommendedName>
</protein>
<dbReference type="GeneID" id="85352556"/>
<gene>
    <name evidence="2" type="ORF">EV420DRAFT_141721</name>
</gene>
<dbReference type="PROSITE" id="PS51186">
    <property type="entry name" value="GNAT"/>
    <property type="match status" value="1"/>
</dbReference>
<name>A0AA39NAF6_ARMTA</name>
<dbReference type="Pfam" id="PF13508">
    <property type="entry name" value="Acetyltransf_7"/>
    <property type="match status" value="1"/>
</dbReference>
<dbReference type="Proteomes" id="UP001175211">
    <property type="component" value="Unassembled WGS sequence"/>
</dbReference>
<reference evidence="2" key="1">
    <citation type="submission" date="2023-06" db="EMBL/GenBank/DDBJ databases">
        <authorList>
            <consortium name="Lawrence Berkeley National Laboratory"/>
            <person name="Ahrendt S."/>
            <person name="Sahu N."/>
            <person name="Indic B."/>
            <person name="Wong-Bajracharya J."/>
            <person name="Merenyi Z."/>
            <person name="Ke H.-M."/>
            <person name="Monk M."/>
            <person name="Kocsube S."/>
            <person name="Drula E."/>
            <person name="Lipzen A."/>
            <person name="Balint B."/>
            <person name="Henrissat B."/>
            <person name="Andreopoulos B."/>
            <person name="Martin F.M."/>
            <person name="Harder C.B."/>
            <person name="Rigling D."/>
            <person name="Ford K.L."/>
            <person name="Foster G.D."/>
            <person name="Pangilinan J."/>
            <person name="Papanicolaou A."/>
            <person name="Barry K."/>
            <person name="LaButti K."/>
            <person name="Viragh M."/>
            <person name="Koriabine M."/>
            <person name="Yan M."/>
            <person name="Riley R."/>
            <person name="Champramary S."/>
            <person name="Plett K.L."/>
            <person name="Tsai I.J."/>
            <person name="Slot J."/>
            <person name="Sipos G."/>
            <person name="Plett J."/>
            <person name="Nagy L.G."/>
            <person name="Grigoriev I.V."/>
        </authorList>
    </citation>
    <scope>NUCLEOTIDE SEQUENCE</scope>
    <source>
        <strain evidence="2">CCBAS 213</strain>
    </source>
</reference>
<accession>A0AA39NAF6</accession>
<evidence type="ECO:0000313" key="3">
    <source>
        <dbReference type="Proteomes" id="UP001175211"/>
    </source>
</evidence>
<organism evidence="2 3">
    <name type="scientific">Armillaria tabescens</name>
    <name type="common">Ringless honey mushroom</name>
    <name type="synonym">Agaricus tabescens</name>
    <dbReference type="NCBI Taxonomy" id="1929756"/>
    <lineage>
        <taxon>Eukaryota</taxon>
        <taxon>Fungi</taxon>
        <taxon>Dikarya</taxon>
        <taxon>Basidiomycota</taxon>
        <taxon>Agaricomycotina</taxon>
        <taxon>Agaricomycetes</taxon>
        <taxon>Agaricomycetidae</taxon>
        <taxon>Agaricales</taxon>
        <taxon>Marasmiineae</taxon>
        <taxon>Physalacriaceae</taxon>
        <taxon>Desarmillaria</taxon>
    </lineage>
</organism>
<evidence type="ECO:0000259" key="1">
    <source>
        <dbReference type="PROSITE" id="PS51186"/>
    </source>
</evidence>
<proteinExistence type="predicted"/>
<dbReference type="Gene3D" id="3.40.630.30">
    <property type="match status" value="1"/>
</dbReference>
<dbReference type="RefSeq" id="XP_060333763.1">
    <property type="nucleotide sequence ID" value="XM_060469008.1"/>
</dbReference>
<dbReference type="AlphaFoldDB" id="A0AA39NAF6"/>
<feature type="domain" description="N-acetyltransferase" evidence="1">
    <location>
        <begin position="43"/>
        <end position="192"/>
    </location>
</feature>
<keyword evidence="3" id="KW-1185">Reference proteome</keyword>
<dbReference type="EMBL" id="JAUEPS010000010">
    <property type="protein sequence ID" value="KAK0462025.1"/>
    <property type="molecule type" value="Genomic_DNA"/>
</dbReference>
<dbReference type="GO" id="GO:0016747">
    <property type="term" value="F:acyltransferase activity, transferring groups other than amino-acyl groups"/>
    <property type="evidence" value="ECO:0007669"/>
    <property type="project" value="InterPro"/>
</dbReference>
<dbReference type="SUPFAM" id="SSF55729">
    <property type="entry name" value="Acyl-CoA N-acyltransferases (Nat)"/>
    <property type="match status" value="1"/>
</dbReference>
<dbReference type="InterPro" id="IPR000182">
    <property type="entry name" value="GNAT_dom"/>
</dbReference>